<evidence type="ECO:0000313" key="4">
    <source>
        <dbReference type="Proteomes" id="UP001596492"/>
    </source>
</evidence>
<accession>A0ABW2IJR3</accession>
<reference evidence="4" key="1">
    <citation type="journal article" date="2019" name="Int. J. Syst. Evol. Microbiol.">
        <title>The Global Catalogue of Microorganisms (GCM) 10K type strain sequencing project: providing services to taxonomists for standard genome sequencing and annotation.</title>
        <authorList>
            <consortium name="The Broad Institute Genomics Platform"/>
            <consortium name="The Broad Institute Genome Sequencing Center for Infectious Disease"/>
            <person name="Wu L."/>
            <person name="Ma J."/>
        </authorList>
    </citation>
    <scope>NUCLEOTIDE SEQUENCE [LARGE SCALE GENOMIC DNA]</scope>
    <source>
        <strain evidence="4">CCUG 51308</strain>
    </source>
</reference>
<feature type="domain" description="Amidase" evidence="2">
    <location>
        <begin position="267"/>
        <end position="371"/>
    </location>
</feature>
<organism evidence="3 4">
    <name type="scientific">Hirschia litorea</name>
    <dbReference type="NCBI Taxonomy" id="1199156"/>
    <lineage>
        <taxon>Bacteria</taxon>
        <taxon>Pseudomonadati</taxon>
        <taxon>Pseudomonadota</taxon>
        <taxon>Alphaproteobacteria</taxon>
        <taxon>Hyphomonadales</taxon>
        <taxon>Hyphomonadaceae</taxon>
        <taxon>Hirschia</taxon>
    </lineage>
</organism>
<dbReference type="Gene3D" id="3.90.1300.10">
    <property type="entry name" value="Amidase signature (AS) domain"/>
    <property type="match status" value="1"/>
</dbReference>
<dbReference type="SUPFAM" id="SSF75304">
    <property type="entry name" value="Amidase signature (AS) enzymes"/>
    <property type="match status" value="1"/>
</dbReference>
<evidence type="ECO:0000313" key="3">
    <source>
        <dbReference type="EMBL" id="MFC7291374.1"/>
    </source>
</evidence>
<evidence type="ECO:0000259" key="2">
    <source>
        <dbReference type="Pfam" id="PF01425"/>
    </source>
</evidence>
<dbReference type="InterPro" id="IPR023631">
    <property type="entry name" value="Amidase_dom"/>
</dbReference>
<dbReference type="InterPro" id="IPR036928">
    <property type="entry name" value="AS_sf"/>
</dbReference>
<feature type="domain" description="Amidase" evidence="2">
    <location>
        <begin position="29"/>
        <end position="194"/>
    </location>
</feature>
<proteinExistence type="inferred from homology"/>
<keyword evidence="4" id="KW-1185">Reference proteome</keyword>
<dbReference type="PANTHER" id="PTHR11895:SF7">
    <property type="entry name" value="GLUTAMYL-TRNA(GLN) AMIDOTRANSFERASE SUBUNIT A, MITOCHONDRIAL"/>
    <property type="match status" value="1"/>
</dbReference>
<dbReference type="PANTHER" id="PTHR11895">
    <property type="entry name" value="TRANSAMIDASE"/>
    <property type="match status" value="1"/>
</dbReference>
<gene>
    <name evidence="3" type="ORF">ACFQS8_07090</name>
</gene>
<protein>
    <submittedName>
        <fullName evidence="3">Amidase</fullName>
    </submittedName>
</protein>
<dbReference type="PROSITE" id="PS00571">
    <property type="entry name" value="AMIDASES"/>
    <property type="match status" value="1"/>
</dbReference>
<dbReference type="Proteomes" id="UP001596492">
    <property type="component" value="Unassembled WGS sequence"/>
</dbReference>
<name>A0ABW2IJR3_9PROT</name>
<dbReference type="RefSeq" id="WP_382166604.1">
    <property type="nucleotide sequence ID" value="NZ_JBHTBR010000003.1"/>
</dbReference>
<evidence type="ECO:0000256" key="1">
    <source>
        <dbReference type="ARBA" id="ARBA00009199"/>
    </source>
</evidence>
<dbReference type="InterPro" id="IPR020556">
    <property type="entry name" value="Amidase_CS"/>
</dbReference>
<dbReference type="Pfam" id="PF01425">
    <property type="entry name" value="Amidase"/>
    <property type="match status" value="2"/>
</dbReference>
<comment type="caution">
    <text evidence="3">The sequence shown here is derived from an EMBL/GenBank/DDBJ whole genome shotgun (WGS) entry which is preliminary data.</text>
</comment>
<dbReference type="EMBL" id="JBHTBR010000003">
    <property type="protein sequence ID" value="MFC7291374.1"/>
    <property type="molecule type" value="Genomic_DNA"/>
</dbReference>
<dbReference type="InterPro" id="IPR000120">
    <property type="entry name" value="Amidase"/>
</dbReference>
<sequence length="390" mass="41552">MIRIIKKDETFRGLSSVFVSALELGDGDVSVGIKDVIDVAGVQTRVGSRALANVPPALENAEIVELILNSGMKIVGKTNMHELAYGVTGLNDYTGTPTNPNYPEIIPGGSSSGSAVAVAAGAVDWAVGTDTGGSIRVPAACCGVLGLKPTFGRVSRRGLLPEFSSLDCPGPLASEAKYIDVAMRALAPDWKLLSKIGDLKVAYLEVEAQPDIYESVLSVLLGFLGRLDKYNLKSFSAAHSAGLTVISFETHSAFKELLGTEAVGIDVASRLKLAEKISSEDILEAEKVRETFTAEVDAAFEQYDLLALPTLPIFPPKVLDADDLMRFLNITALTRPFNLSGHPAISIPMPSVGGYPIGLQLIAPKNEDEKLVSFAREFEASNFSRLISKI</sequence>
<comment type="similarity">
    <text evidence="1">Belongs to the amidase family.</text>
</comment>